<dbReference type="InterPro" id="IPR001962">
    <property type="entry name" value="Asn_synthase"/>
</dbReference>
<dbReference type="Gene3D" id="3.40.50.620">
    <property type="entry name" value="HUPs"/>
    <property type="match status" value="1"/>
</dbReference>
<dbReference type="OMA" id="SVYESCP"/>
<keyword evidence="1" id="KW-0028">Amino-acid biosynthesis</keyword>
<dbReference type="Pfam" id="PF13522">
    <property type="entry name" value="GATase_6"/>
    <property type="match status" value="1"/>
</dbReference>
<dbReference type="SUPFAM" id="SSF52402">
    <property type="entry name" value="Adenine nucleotide alpha hydrolases-like"/>
    <property type="match status" value="1"/>
</dbReference>
<dbReference type="EMBL" id="VRMN01000006">
    <property type="protein sequence ID" value="KAA8493641.1"/>
    <property type="molecule type" value="Genomic_DNA"/>
</dbReference>
<dbReference type="InterPro" id="IPR017932">
    <property type="entry name" value="GATase_2_dom"/>
</dbReference>
<sequence length="603" mass="66448">MCGIAAMLRGVRFSREVPLPWTSPRNCAVSESLATPNGEGVKEHFGKVCKTIRRRGPDSFNEWHGDDITIAASLLSLRGKRVEQPVLSEKTGNVLAFNGQIYTACGALTAGEPESNGHVNDTLSLLDAIDRIDFGSDSQNFGHELLRYMDAEHVRGPWSFVLYQRSTHRIYFARDPLGRRSLMVSLYPDDDAMLIASVPGIDELNENRAANLHAWHELAPVGLCFVDLGCRDSESAVQIITRNEQVLEQSSTRTPRGAPHLGNRCYLPHTMRRCEIAVPSMKRQSKTLTRVPLDVESELVRRLETAVLEQIQDGSCGEHEALSGRDGEARLAVLFSGGLDSMVLAALIDDLYARAMHTHATVDLINVCFGDGTTFMGPDRESALAGHQELEERSTGREFRVEFRLLLVNVSAAEAMDVIPRVAALTHPMATPMDRSIGSALFFAAQGAGVEARSGMPRVSRARVLISGLGADELMGGYKGRHRTVFKRAGACGLAAELDGDLSRLWWRNLGRDDRLVGDHGKEARHPFLDENVIRFLCQTPLTEICDLELEDGVGDKKVLRTAAASILGLSLRTSCKPKRAMQFGSNAKKYLEGRHEYKDFNT</sequence>
<dbReference type="PROSITE" id="PS51278">
    <property type="entry name" value="GATASE_TYPE_2"/>
    <property type="match status" value="1"/>
</dbReference>
<dbReference type="InterPro" id="IPR029055">
    <property type="entry name" value="Ntn_hydrolases_N"/>
</dbReference>
<dbReference type="GO" id="GO:0006529">
    <property type="term" value="P:asparagine biosynthetic process"/>
    <property type="evidence" value="ECO:0007669"/>
    <property type="project" value="UniProtKB-KW"/>
</dbReference>
<evidence type="ECO:0000256" key="2">
    <source>
        <dbReference type="ARBA" id="ARBA00022888"/>
    </source>
</evidence>
<dbReference type="Gene3D" id="3.60.20.10">
    <property type="entry name" value="Glutamine Phosphoribosylpyrophosphate, subunit 1, domain 1"/>
    <property type="match status" value="1"/>
</dbReference>
<evidence type="ECO:0000313" key="6">
    <source>
        <dbReference type="Proteomes" id="UP000324585"/>
    </source>
</evidence>
<dbReference type="CDD" id="cd01991">
    <property type="entry name" value="Asn_synthase_B_C"/>
    <property type="match status" value="1"/>
</dbReference>
<keyword evidence="6" id="KW-1185">Reference proteome</keyword>
<dbReference type="InterPro" id="IPR014729">
    <property type="entry name" value="Rossmann-like_a/b/a_fold"/>
</dbReference>
<feature type="domain" description="Glutamine amidotransferase type-2" evidence="4">
    <location>
        <begin position="27"/>
        <end position="229"/>
    </location>
</feature>
<evidence type="ECO:0000256" key="3">
    <source>
        <dbReference type="ARBA" id="ARBA00022962"/>
    </source>
</evidence>
<comment type="caution">
    <text evidence="5">The sequence shown here is derived from an EMBL/GenBank/DDBJ whole genome shotgun (WGS) entry which is preliminary data.</text>
</comment>
<dbReference type="InterPro" id="IPR051857">
    <property type="entry name" value="Asn_synthetase_domain"/>
</dbReference>
<dbReference type="PANTHER" id="PTHR45937:SF1">
    <property type="entry name" value="ASPARAGINE SYNTHETASE DOMAIN-CONTAINING PROTEIN 1"/>
    <property type="match status" value="1"/>
</dbReference>
<proteinExistence type="predicted"/>
<accession>A0A5J4YQ55</accession>
<reference evidence="6" key="1">
    <citation type="journal article" date="2019" name="Nat. Commun.">
        <title>Expansion of phycobilisome linker gene families in mesophilic red algae.</title>
        <authorList>
            <person name="Lee J."/>
            <person name="Kim D."/>
            <person name="Bhattacharya D."/>
            <person name="Yoon H.S."/>
        </authorList>
    </citation>
    <scope>NUCLEOTIDE SEQUENCE [LARGE SCALE GENOMIC DNA]</scope>
    <source>
        <strain evidence="6">CCMP 1328</strain>
    </source>
</reference>
<dbReference type="OrthoDB" id="10252281at2759"/>
<evidence type="ECO:0000313" key="5">
    <source>
        <dbReference type="EMBL" id="KAA8493641.1"/>
    </source>
</evidence>
<name>A0A5J4YQ55_PORPP</name>
<dbReference type="PANTHER" id="PTHR45937">
    <property type="entry name" value="ASPARAGINE SYNTHETASE DOMAIN-CONTAINING PROTEIN 1"/>
    <property type="match status" value="1"/>
</dbReference>
<protein>
    <submittedName>
        <fullName evidence="5">Asparagine synthetase domain-containing protein 1</fullName>
    </submittedName>
</protein>
<dbReference type="Pfam" id="PF00733">
    <property type="entry name" value="Asn_synthase"/>
    <property type="match status" value="2"/>
</dbReference>
<dbReference type="Proteomes" id="UP000324585">
    <property type="component" value="Unassembled WGS sequence"/>
</dbReference>
<keyword evidence="2" id="KW-0061">Asparagine biosynthesis</keyword>
<dbReference type="AlphaFoldDB" id="A0A5J4YQ55"/>
<evidence type="ECO:0000256" key="1">
    <source>
        <dbReference type="ARBA" id="ARBA00022605"/>
    </source>
</evidence>
<evidence type="ECO:0000259" key="4">
    <source>
        <dbReference type="PROSITE" id="PS51278"/>
    </source>
</evidence>
<keyword evidence="3" id="KW-0315">Glutamine amidotransferase</keyword>
<dbReference type="SUPFAM" id="SSF56235">
    <property type="entry name" value="N-terminal nucleophile aminohydrolases (Ntn hydrolases)"/>
    <property type="match status" value="1"/>
</dbReference>
<gene>
    <name evidence="5" type="ORF">FVE85_4778</name>
</gene>
<organism evidence="5 6">
    <name type="scientific">Porphyridium purpureum</name>
    <name type="common">Red alga</name>
    <name type="synonym">Porphyridium cruentum</name>
    <dbReference type="NCBI Taxonomy" id="35688"/>
    <lineage>
        <taxon>Eukaryota</taxon>
        <taxon>Rhodophyta</taxon>
        <taxon>Bangiophyceae</taxon>
        <taxon>Porphyridiales</taxon>
        <taxon>Porphyridiaceae</taxon>
        <taxon>Porphyridium</taxon>
    </lineage>
</organism>
<dbReference type="GO" id="GO:0004066">
    <property type="term" value="F:asparagine synthase (glutamine-hydrolyzing) activity"/>
    <property type="evidence" value="ECO:0007669"/>
    <property type="project" value="InterPro"/>
</dbReference>